<proteinExistence type="predicted"/>
<dbReference type="GeneID" id="93511383"/>
<dbReference type="OrthoDB" id="9157170at2"/>
<dbReference type="PROSITE" id="PS51257">
    <property type="entry name" value="PROKAR_LIPOPROTEIN"/>
    <property type="match status" value="1"/>
</dbReference>
<evidence type="ECO:0000313" key="3">
    <source>
        <dbReference type="Proteomes" id="UP000546584"/>
    </source>
</evidence>
<comment type="caution">
    <text evidence="2">The sequence shown here is derived from an EMBL/GenBank/DDBJ whole genome shotgun (WGS) entry which is preliminary data.</text>
</comment>
<sequence length="137" mass="15306">MLKKLLVACAASLLLTGCVKPTPEQLENPDYGPYPFEYERTIKAYMARTQPDPDSTKYQFLGDPIPMWNGIFGLRFGYGICLIMNAKNIYGGYSGQELWFFMLRGDQVMETNSARVGGNPKAFARLKCEKVGFNVGG</sequence>
<accession>A0A1H2EJX6</accession>
<reference evidence="2 3" key="1">
    <citation type="submission" date="2020-04" db="EMBL/GenBank/DDBJ databases">
        <title>Molecular characterization of pseudomonads from Agaricus bisporus reveal novel blotch 2 pathogens in Western Europe.</title>
        <authorList>
            <person name="Taparia T."/>
            <person name="Krijger M."/>
            <person name="Haynes E."/>
            <person name="Elpinstone J.G."/>
            <person name="Noble R."/>
            <person name="Van Der Wolf J."/>
        </authorList>
    </citation>
    <scope>NUCLEOTIDE SEQUENCE [LARGE SCALE GENOMIC DNA]</scope>
    <source>
        <strain evidence="2 3">IPO3753</strain>
    </source>
</reference>
<dbReference type="EMBL" id="JACAQR010000020">
    <property type="protein sequence ID" value="NWD43343.1"/>
    <property type="molecule type" value="Genomic_DNA"/>
</dbReference>
<feature type="signal peptide" evidence="1">
    <location>
        <begin position="1"/>
        <end position="21"/>
    </location>
</feature>
<evidence type="ECO:0008006" key="4">
    <source>
        <dbReference type="Google" id="ProtNLM"/>
    </source>
</evidence>
<feature type="chain" id="PRO_5043145194" description="Lipoprotein" evidence="1">
    <location>
        <begin position="22"/>
        <end position="137"/>
    </location>
</feature>
<dbReference type="RefSeq" id="WP_063031383.1">
    <property type="nucleotide sequence ID" value="NZ_CP012400.2"/>
</dbReference>
<name>A0A1H2EJX6_9PSED</name>
<evidence type="ECO:0000313" key="2">
    <source>
        <dbReference type="EMBL" id="NWD43343.1"/>
    </source>
</evidence>
<evidence type="ECO:0000256" key="1">
    <source>
        <dbReference type="SAM" id="SignalP"/>
    </source>
</evidence>
<protein>
    <recommendedName>
        <fullName evidence="4">Lipoprotein</fullName>
    </recommendedName>
</protein>
<dbReference type="AlphaFoldDB" id="A0A1H2EJX6"/>
<gene>
    <name evidence="2" type="ORF">HX826_15835</name>
</gene>
<dbReference type="Proteomes" id="UP000546584">
    <property type="component" value="Unassembled WGS sequence"/>
</dbReference>
<keyword evidence="1" id="KW-0732">Signal</keyword>
<organism evidence="2 3">
    <name type="scientific">Pseudomonas yamanorum</name>
    <dbReference type="NCBI Taxonomy" id="515393"/>
    <lineage>
        <taxon>Bacteria</taxon>
        <taxon>Pseudomonadati</taxon>
        <taxon>Pseudomonadota</taxon>
        <taxon>Gammaproteobacteria</taxon>
        <taxon>Pseudomonadales</taxon>
        <taxon>Pseudomonadaceae</taxon>
        <taxon>Pseudomonas</taxon>
    </lineage>
</organism>